<evidence type="ECO:0000256" key="10">
    <source>
        <dbReference type="ARBA" id="ARBA00048336"/>
    </source>
</evidence>
<evidence type="ECO:0000256" key="4">
    <source>
        <dbReference type="ARBA" id="ARBA00022771"/>
    </source>
</evidence>
<evidence type="ECO:0000256" key="7">
    <source>
        <dbReference type="ARBA" id="ARBA00022912"/>
    </source>
</evidence>
<evidence type="ECO:0000256" key="5">
    <source>
        <dbReference type="ARBA" id="ARBA00022801"/>
    </source>
</evidence>
<evidence type="ECO:0000256" key="6">
    <source>
        <dbReference type="ARBA" id="ARBA00022833"/>
    </source>
</evidence>
<accession>A0A2U3EA52</accession>
<dbReference type="EMBL" id="LCWV01000007">
    <property type="protein sequence ID" value="PWI71372.1"/>
    <property type="molecule type" value="Genomic_DNA"/>
</dbReference>
<dbReference type="Gene3D" id="1.25.40.820">
    <property type="match status" value="1"/>
</dbReference>
<dbReference type="GO" id="GO:0008420">
    <property type="term" value="F:RNA polymerase II CTD heptapeptide repeat phosphatase activity"/>
    <property type="evidence" value="ECO:0007669"/>
    <property type="project" value="UniProtKB-UniRule"/>
</dbReference>
<evidence type="ECO:0000259" key="14">
    <source>
        <dbReference type="PROSITE" id="PS51479"/>
    </source>
</evidence>
<comment type="catalytic activity">
    <reaction evidence="9 12">
        <text>O-phospho-L-seryl-[protein] + H2O = L-seryl-[protein] + phosphate</text>
        <dbReference type="Rhea" id="RHEA:20629"/>
        <dbReference type="Rhea" id="RHEA-COMP:9863"/>
        <dbReference type="Rhea" id="RHEA-COMP:11604"/>
        <dbReference type="ChEBI" id="CHEBI:15377"/>
        <dbReference type="ChEBI" id="CHEBI:29999"/>
        <dbReference type="ChEBI" id="CHEBI:43474"/>
        <dbReference type="ChEBI" id="CHEBI:83421"/>
        <dbReference type="EC" id="3.1.3.16"/>
    </reaction>
</comment>
<evidence type="ECO:0000256" key="11">
    <source>
        <dbReference type="PROSITE-ProRule" id="PRU00812"/>
    </source>
</evidence>
<evidence type="ECO:0000256" key="13">
    <source>
        <dbReference type="SAM" id="MobiDB-lite"/>
    </source>
</evidence>
<proteinExistence type="inferred from homology"/>
<comment type="similarity">
    <text evidence="2 11 12">Belongs to the RPAP2 family.</text>
</comment>
<name>A0A2U3EA52_PURLI</name>
<keyword evidence="8 12" id="KW-0539">Nucleus</keyword>
<dbReference type="Pfam" id="PF04181">
    <property type="entry name" value="RPAP2_Rtr1"/>
    <property type="match status" value="1"/>
</dbReference>
<comment type="function">
    <text evidence="12">Putative RNA polymerase II subunit B1 C-terminal domain (CTD) phosphatase involved in RNA polymerase II transcription regulation.</text>
</comment>
<evidence type="ECO:0000256" key="1">
    <source>
        <dbReference type="ARBA" id="ARBA00004123"/>
    </source>
</evidence>
<comment type="subcellular location">
    <subcellularLocation>
        <location evidence="1 12">Nucleus</location>
    </subcellularLocation>
</comment>
<keyword evidence="5 12" id="KW-0378">Hydrolase</keyword>
<organism evidence="15 16">
    <name type="scientific">Purpureocillium lilacinum</name>
    <name type="common">Paecilomyces lilacinus</name>
    <dbReference type="NCBI Taxonomy" id="33203"/>
    <lineage>
        <taxon>Eukaryota</taxon>
        <taxon>Fungi</taxon>
        <taxon>Dikarya</taxon>
        <taxon>Ascomycota</taxon>
        <taxon>Pezizomycotina</taxon>
        <taxon>Sordariomycetes</taxon>
        <taxon>Hypocreomycetidae</taxon>
        <taxon>Hypocreales</taxon>
        <taxon>Ophiocordycipitaceae</taxon>
        <taxon>Purpureocillium</taxon>
    </lineage>
</organism>
<feature type="region of interest" description="Disordered" evidence="13">
    <location>
        <begin position="1"/>
        <end position="24"/>
    </location>
</feature>
<gene>
    <name evidence="15" type="ORF">PCL_11466</name>
</gene>
<keyword evidence="6 12" id="KW-0862">Zinc</keyword>
<dbReference type="Proteomes" id="UP000245956">
    <property type="component" value="Unassembled WGS sequence"/>
</dbReference>
<dbReference type="PANTHER" id="PTHR14732:SF0">
    <property type="entry name" value="RNA POLYMERASE II SUBUNIT B1 CTD PHOSPHATASE RPAP2-RELATED"/>
    <property type="match status" value="1"/>
</dbReference>
<dbReference type="GO" id="GO:0005634">
    <property type="term" value="C:nucleus"/>
    <property type="evidence" value="ECO:0007669"/>
    <property type="project" value="UniProtKB-SubCell"/>
</dbReference>
<dbReference type="AlphaFoldDB" id="A0A2U3EA52"/>
<dbReference type="GO" id="GO:0005737">
    <property type="term" value="C:cytoplasm"/>
    <property type="evidence" value="ECO:0007669"/>
    <property type="project" value="TreeGrafter"/>
</dbReference>
<sequence>MANNWSVPSARTPPPPTADEWGAAGRLPIPSRLVTVSAKALQRRDFLRTFTPHGTNAFTAGDSHALRLTSRLAQRQTIPRHRCKSKGKAHPRSHRASSFFATMDFADIDDNIEKTIKGTVEKRNAAPLPTPEEARKIAIHHATLLQHRKDLEARILDSVIELSEYPRDRSPQFSAANPAPSDAEEFKQQVRLFQPSDHKDLVEERNVNGLCGYTLCPKPHRDTGPGGKWTIRSGAILERRNIEMWCSEQCAKRAMYVQVQLSETAAWERVGNDKIRIDLLDEPKAADGKQERDAQDQVKLPSKDPVDAVREAAVLALERGEQLPLSATDKVKVDIQEKETKAPTNTIITGDKDSHLSVEGNRRLGGDRIIWSLAFKNGMSRV</sequence>
<protein>
    <recommendedName>
        <fullName evidence="12">RNA polymerase II subunit B1 CTD phosphatase RPAP2 homolog</fullName>
        <ecNumber evidence="12">3.1.3.16</ecNumber>
    </recommendedName>
</protein>
<dbReference type="GO" id="GO:0043175">
    <property type="term" value="F:RNA polymerase core enzyme binding"/>
    <property type="evidence" value="ECO:0007669"/>
    <property type="project" value="UniProtKB-UniRule"/>
</dbReference>
<evidence type="ECO:0000256" key="3">
    <source>
        <dbReference type="ARBA" id="ARBA00022723"/>
    </source>
</evidence>
<feature type="domain" description="RTR1-type" evidence="14">
    <location>
        <begin position="188"/>
        <end position="270"/>
    </location>
</feature>
<dbReference type="EC" id="3.1.3.16" evidence="12"/>
<evidence type="ECO:0000256" key="8">
    <source>
        <dbReference type="ARBA" id="ARBA00023242"/>
    </source>
</evidence>
<evidence type="ECO:0000313" key="15">
    <source>
        <dbReference type="EMBL" id="PWI71372.1"/>
    </source>
</evidence>
<dbReference type="PROSITE" id="PS51479">
    <property type="entry name" value="ZF_RTR1"/>
    <property type="match status" value="1"/>
</dbReference>
<dbReference type="PANTHER" id="PTHR14732">
    <property type="entry name" value="RNA POLYMERASE II SUBUNIT B1 CTD PHOSPHATASE RPAP2-RELATED"/>
    <property type="match status" value="1"/>
</dbReference>
<dbReference type="InterPro" id="IPR039693">
    <property type="entry name" value="Rtr1/RPAP2"/>
</dbReference>
<keyword evidence="7 12" id="KW-0904">Protein phosphatase</keyword>
<evidence type="ECO:0000256" key="12">
    <source>
        <dbReference type="RuleBase" id="RU367080"/>
    </source>
</evidence>
<reference evidence="15 16" key="1">
    <citation type="journal article" date="2016" name="Front. Microbiol.">
        <title>Genome and transcriptome sequences reveal the specific parasitism of the nematophagous Purpureocillium lilacinum 36-1.</title>
        <authorList>
            <person name="Xie J."/>
            <person name="Li S."/>
            <person name="Mo C."/>
            <person name="Xiao X."/>
            <person name="Peng D."/>
            <person name="Wang G."/>
            <person name="Xiao Y."/>
        </authorList>
    </citation>
    <scope>NUCLEOTIDE SEQUENCE [LARGE SCALE GENOMIC DNA]</scope>
    <source>
        <strain evidence="15 16">36-1</strain>
    </source>
</reference>
<evidence type="ECO:0000313" key="16">
    <source>
        <dbReference type="Proteomes" id="UP000245956"/>
    </source>
</evidence>
<evidence type="ECO:0000256" key="2">
    <source>
        <dbReference type="ARBA" id="ARBA00005676"/>
    </source>
</evidence>
<keyword evidence="3 12" id="KW-0479">Metal-binding</keyword>
<keyword evidence="4 12" id="KW-0863">Zinc-finger</keyword>
<comment type="catalytic activity">
    <reaction evidence="10 12">
        <text>O-phospho-L-threonyl-[protein] + H2O = L-threonyl-[protein] + phosphate</text>
        <dbReference type="Rhea" id="RHEA:47004"/>
        <dbReference type="Rhea" id="RHEA-COMP:11060"/>
        <dbReference type="Rhea" id="RHEA-COMP:11605"/>
        <dbReference type="ChEBI" id="CHEBI:15377"/>
        <dbReference type="ChEBI" id="CHEBI:30013"/>
        <dbReference type="ChEBI" id="CHEBI:43474"/>
        <dbReference type="ChEBI" id="CHEBI:61977"/>
        <dbReference type="EC" id="3.1.3.16"/>
    </reaction>
</comment>
<evidence type="ECO:0000256" key="9">
    <source>
        <dbReference type="ARBA" id="ARBA00047761"/>
    </source>
</evidence>
<comment type="caution">
    <text evidence="15">The sequence shown here is derived from an EMBL/GenBank/DDBJ whole genome shotgun (WGS) entry which is preliminary data.</text>
</comment>
<dbReference type="InterPro" id="IPR038534">
    <property type="entry name" value="Rtr1/RPAP2_sf"/>
</dbReference>
<dbReference type="InterPro" id="IPR007308">
    <property type="entry name" value="Rtr1/RPAP2_dom"/>
</dbReference>
<dbReference type="GO" id="GO:0008270">
    <property type="term" value="F:zinc ion binding"/>
    <property type="evidence" value="ECO:0007669"/>
    <property type="project" value="UniProtKB-KW"/>
</dbReference>